<gene>
    <name evidence="1" type="ORF">J2D73_01605</name>
</gene>
<evidence type="ECO:0000313" key="1">
    <source>
        <dbReference type="EMBL" id="MBO1358494.1"/>
    </source>
</evidence>
<accession>A0ABS3LRG8</accession>
<name>A0ABS3LRG8_9PROT</name>
<dbReference type="RefSeq" id="WP_207878709.1">
    <property type="nucleotide sequence ID" value="NZ_JAFVMF010000001.1"/>
</dbReference>
<proteinExistence type="predicted"/>
<keyword evidence="2" id="KW-1185">Reference proteome</keyword>
<dbReference type="Gene3D" id="3.50.50.60">
    <property type="entry name" value="FAD/NAD(P)-binding domain"/>
    <property type="match status" value="1"/>
</dbReference>
<comment type="caution">
    <text evidence="1">The sequence shown here is derived from an EMBL/GenBank/DDBJ whole genome shotgun (WGS) entry which is preliminary data.</text>
</comment>
<sequence>MAGEVFSVRSGATGTNAPLKYFGRRSGSAASVRLLRVDENDACWIEALDRGWLFLIPTSHGRGWLLGVGDELSELIGRSRYISQRVEVISKKKEIFETAPRILSQLSGPGWLACGANAIAFDPLCGDGAGQAAREAILGAAVIQAVAERRQLKHEQTAVLLHYHSMLLASMRRHLRICAQFYVTGGRGEWWREQVETLALGFEWCTERLAELSEPQYELHGLRLYPRARAA</sequence>
<reference evidence="1 2" key="1">
    <citation type="submission" date="2021-03" db="EMBL/GenBank/DDBJ databases">
        <title>The complete genome sequence of Acetobacter sacchari TBRC 11175.</title>
        <authorList>
            <person name="Charoenyingcharoen P."/>
            <person name="Yukphan P."/>
        </authorList>
    </citation>
    <scope>NUCLEOTIDE SEQUENCE [LARGE SCALE GENOMIC DNA]</scope>
    <source>
        <strain evidence="1 2">TBRC 11175</strain>
    </source>
</reference>
<dbReference type="EMBL" id="JAFVMF010000001">
    <property type="protein sequence ID" value="MBO1358494.1"/>
    <property type="molecule type" value="Genomic_DNA"/>
</dbReference>
<dbReference type="Proteomes" id="UP000664771">
    <property type="component" value="Unassembled WGS sequence"/>
</dbReference>
<dbReference type="InterPro" id="IPR036188">
    <property type="entry name" value="FAD/NAD-bd_sf"/>
</dbReference>
<evidence type="ECO:0000313" key="2">
    <source>
        <dbReference type="Proteomes" id="UP000664771"/>
    </source>
</evidence>
<protein>
    <submittedName>
        <fullName evidence="1">Uncharacterized protein</fullName>
    </submittedName>
</protein>
<organism evidence="1 2">
    <name type="scientific">Acetobacter sacchari</name>
    <dbReference type="NCBI Taxonomy" id="2661687"/>
    <lineage>
        <taxon>Bacteria</taxon>
        <taxon>Pseudomonadati</taxon>
        <taxon>Pseudomonadota</taxon>
        <taxon>Alphaproteobacteria</taxon>
        <taxon>Acetobacterales</taxon>
        <taxon>Acetobacteraceae</taxon>
        <taxon>Acetobacter</taxon>
    </lineage>
</organism>